<dbReference type="OMA" id="YSLHIAH"/>
<sequence length="1755" mass="190072">MESENDPAKVTCQASSDAKSFSPLLKSPDNFLPSDSPNCFSPFVKDSGKVSSPRESELIGGPREGKAPRFQGLPPLPLASLGPTSPASSLAHLEPLGKEGGARGDAGSAAPAGVSSPEALDAGAEPNCQGSLSSSGVANVRAPATELAEDHEEGHEIKVHRKSTIRRSRNNLGDNRFEEARPGVRRTRSSVRSFRVREYGPSFIRDGAREDRDLLGNQSSRYRSSVSLEPPSWDTPRGDFKSPSYRVPPIPIGKACLEADGTDGSPTLQEPFRISVSEVDERDKEAMCNHTVPSEQSQYGEMLSCVDLVRDPGYRQAPALRLLTRDQPGSLGLGSGGSPDENLKPRPPGSSFKLKRIRCTGARDFPFCTAHCPFLFAVIVLLATVILMILLWPGIDVDADFDNFLKVDSPANTIRTAFLAALPFRGDAKSGASARRLGYDDSSAMKRRLVGVPSGVDRSKLYKVESFSLFYSTSLPNGILDPAVLSKMRDLELSLRNGPLWQHVCREISDRGLDLNCDPGNSFVNLVWPQPVPPQTTEDRLVVPYLLNGKGDSAWPLAAIPSLVESHLLTKELLPKSYSRGIHTEVARSTFFFSMYCCQISTSQKDRLNALDAISRKFEQFVSQELFPKLTVFNQAYASTKVKVNFAGDALGTYELWQTLQNDALLSLGSIFFIIIYLAIHSRSLLLSCGSILLTMLSIPAAFVMAASVSGSNVVTGASFLSLFLIAGLGADVVLVFVAFWESSSADCESSDSVSRVRYLYRNAGITCLATSLTTAASFFANLASALSALREFGFFMGLCILMAYGFLLVGLPPLLILNDRLQASASVSGRSFLRLRVLGAGRGSCSSLALRLRSYCDLQRFLTSLCERVLVPFRCPCSLIFPCVVLVFAGWTAAVAKPSGGVPEMFPSGHNLREAPLLNAMFDVKEEVWGFSEAAECDWRRHQSPEDAVRCDLNRCQISILDPLHRLGQPRNISTDIAECTCMPTEQSSTMCFTALTSTTPVALEVRVRFVGLGDVLPGFWTSDAFLEYAAKAAMRANTPELNGIIYNATGLALVQGLATGLAPIFQEYWESGEVFSTSYLYAPLVSIPIYLPANGTRVCIAEEVCYCDAPACQFSGESLMWPILVPTAIWDELKVPDVGSRRLKSGHNPRRGAQAIGPTPSYQRSHAHQPRRLLTSIDVCIVWGLKINGATPLIGKPPLDIWEYNPAFRPDSPSVQRALLAACEDAVAQPDLLISSSACWIADFRSWLLSRGEVFPARATMFSTLLASYRQGRRVLSSGGIADDFLWLDASKQNLKATFVRFQVAVSYTSTPTKEVLAYMEKWNGFLSSLNLDAPGDMGLPWHTSRLWIRAEAEEAILGSTLNTMIVSVTCGFLGTLASTQLDLILSLLVVLIVLGVTVSLAWFMFVVCAWTIGAIEVLGLIVFVGYSITYSLHIAHKYREHISDSSNAGLSARRQREDAVVHSLRSVGGAVIGSAVTTLGSSVFLFFCTLAIFVKLATVLFAVTLFSLLFSTVALSAALLWIGPLKTSCGKVLMLQVASRVGFIPERKRQSIFEVSQQGQPSMRSTEKEEEVGLSLGQCPVLASAGGVEEALRLKQSLGETASASGAEPPAMPSMMSTMDMELCPGAGARPGAEPSQEYRRKSQVFLSEFGNSGPLALHGSSFSHPSNQEVSPPTQMQPSKHPRQTISSWAELAASALASRGSTSPQSMAQGSLMEVPPDIGSTLPSSPLTRASDIAHRKSLRPYRPSIGIL</sequence>
<feature type="region of interest" description="Disordered" evidence="7">
    <location>
        <begin position="326"/>
        <end position="349"/>
    </location>
</feature>
<dbReference type="PANTHER" id="PTHR45951:SF3">
    <property type="entry name" value="PROTEIN DISPATCHED"/>
    <property type="match status" value="1"/>
</dbReference>
<protein>
    <recommendedName>
        <fullName evidence="9">SSD domain-containing protein</fullName>
    </recommendedName>
</protein>
<feature type="region of interest" description="Disordered" evidence="7">
    <location>
        <begin position="1660"/>
        <end position="1689"/>
    </location>
</feature>
<keyword evidence="2 8" id="KW-0812">Transmembrane</keyword>
<feature type="compositionally biased region" description="Basic and acidic residues" evidence="7">
    <location>
        <begin position="46"/>
        <end position="67"/>
    </location>
</feature>
<feature type="transmembrane region" description="Helical" evidence="8">
    <location>
        <begin position="793"/>
        <end position="817"/>
    </location>
</feature>
<reference evidence="10" key="1">
    <citation type="submission" date="2021-02" db="EMBL/GenBank/DDBJ databases">
        <authorList>
            <person name="Dougan E. K."/>
            <person name="Rhodes N."/>
            <person name="Thang M."/>
            <person name="Chan C."/>
        </authorList>
    </citation>
    <scope>NUCLEOTIDE SEQUENCE</scope>
</reference>
<feature type="transmembrane region" description="Helical" evidence="8">
    <location>
        <begin position="1413"/>
        <end position="1435"/>
    </location>
</feature>
<dbReference type="SUPFAM" id="SSF82866">
    <property type="entry name" value="Multidrug efflux transporter AcrB transmembrane domain"/>
    <property type="match status" value="2"/>
</dbReference>
<keyword evidence="5" id="KW-0325">Glycoprotein</keyword>
<evidence type="ECO:0000256" key="4">
    <source>
        <dbReference type="ARBA" id="ARBA00023136"/>
    </source>
</evidence>
<proteinExistence type="inferred from homology"/>
<feature type="compositionally biased region" description="Basic residues" evidence="7">
    <location>
        <begin position="1143"/>
        <end position="1152"/>
    </location>
</feature>
<dbReference type="GO" id="GO:0016020">
    <property type="term" value="C:membrane"/>
    <property type="evidence" value="ECO:0007669"/>
    <property type="project" value="UniProtKB-SubCell"/>
</dbReference>
<keyword evidence="3 8" id="KW-1133">Transmembrane helix</keyword>
<dbReference type="EMBL" id="CAJNNV010005095">
    <property type="protein sequence ID" value="CAE8591640.1"/>
    <property type="molecule type" value="Genomic_DNA"/>
</dbReference>
<keyword evidence="4 8" id="KW-0472">Membrane</keyword>
<evidence type="ECO:0000259" key="9">
    <source>
        <dbReference type="PROSITE" id="PS50156"/>
    </source>
</evidence>
<evidence type="ECO:0000256" key="3">
    <source>
        <dbReference type="ARBA" id="ARBA00022989"/>
    </source>
</evidence>
<dbReference type="GO" id="GO:0007224">
    <property type="term" value="P:smoothened signaling pathway"/>
    <property type="evidence" value="ECO:0007669"/>
    <property type="project" value="TreeGrafter"/>
</dbReference>
<feature type="transmembrane region" description="Helical" evidence="8">
    <location>
        <begin position="720"/>
        <end position="741"/>
    </location>
</feature>
<dbReference type="OrthoDB" id="435089at2759"/>
<dbReference type="Gene3D" id="1.20.1640.10">
    <property type="entry name" value="Multidrug efflux transporter AcrB transmembrane domain"/>
    <property type="match status" value="2"/>
</dbReference>
<dbReference type="Proteomes" id="UP000654075">
    <property type="component" value="Unassembled WGS sequence"/>
</dbReference>
<evidence type="ECO:0000256" key="5">
    <source>
        <dbReference type="ARBA" id="ARBA00023180"/>
    </source>
</evidence>
<name>A0A813DUN6_POLGL</name>
<feature type="compositionally biased region" description="Low complexity" evidence="7">
    <location>
        <begin position="78"/>
        <end position="91"/>
    </location>
</feature>
<gene>
    <name evidence="10" type="ORF">PGLA1383_LOCUS10308</name>
</gene>
<dbReference type="InterPro" id="IPR052081">
    <property type="entry name" value="Dispatched_Hh_regulator"/>
</dbReference>
<dbReference type="PROSITE" id="PS50156">
    <property type="entry name" value="SSD"/>
    <property type="match status" value="1"/>
</dbReference>
<feature type="compositionally biased region" description="Polar residues" evidence="7">
    <location>
        <begin position="216"/>
        <end position="227"/>
    </location>
</feature>
<dbReference type="PANTHER" id="PTHR45951">
    <property type="entry name" value="PROTEIN DISPATCHED-RELATED"/>
    <property type="match status" value="1"/>
</dbReference>
<comment type="subcellular location">
    <subcellularLocation>
        <location evidence="1">Membrane</location>
        <topology evidence="1">Multi-pass membrane protein</topology>
    </subcellularLocation>
</comment>
<dbReference type="InterPro" id="IPR000731">
    <property type="entry name" value="SSD"/>
</dbReference>
<feature type="region of interest" description="Disordered" evidence="7">
    <location>
        <begin position="1143"/>
        <end position="1171"/>
    </location>
</feature>
<dbReference type="GO" id="GO:0022857">
    <property type="term" value="F:transmembrane transporter activity"/>
    <property type="evidence" value="ECO:0007669"/>
    <property type="project" value="TreeGrafter"/>
</dbReference>
<dbReference type="Pfam" id="PF12349">
    <property type="entry name" value="Sterol-sensing"/>
    <property type="match status" value="1"/>
</dbReference>
<feature type="region of interest" description="Disordered" evidence="7">
    <location>
        <begin position="1"/>
        <end position="136"/>
    </location>
</feature>
<organism evidence="10 11">
    <name type="scientific">Polarella glacialis</name>
    <name type="common">Dinoflagellate</name>
    <dbReference type="NCBI Taxonomy" id="89957"/>
    <lineage>
        <taxon>Eukaryota</taxon>
        <taxon>Sar</taxon>
        <taxon>Alveolata</taxon>
        <taxon>Dinophyceae</taxon>
        <taxon>Suessiales</taxon>
        <taxon>Suessiaceae</taxon>
        <taxon>Polarella</taxon>
    </lineage>
</organism>
<evidence type="ECO:0000256" key="6">
    <source>
        <dbReference type="ARBA" id="ARBA00038046"/>
    </source>
</evidence>
<evidence type="ECO:0000313" key="11">
    <source>
        <dbReference type="Proteomes" id="UP000654075"/>
    </source>
</evidence>
<feature type="transmembrane region" description="Helical" evidence="8">
    <location>
        <begin position="1358"/>
        <end position="1379"/>
    </location>
</feature>
<evidence type="ECO:0000313" key="10">
    <source>
        <dbReference type="EMBL" id="CAE8591640.1"/>
    </source>
</evidence>
<feature type="region of interest" description="Disordered" evidence="7">
    <location>
        <begin position="1602"/>
        <end position="1644"/>
    </location>
</feature>
<feature type="transmembrane region" description="Helical" evidence="8">
    <location>
        <begin position="1386"/>
        <end position="1407"/>
    </location>
</feature>
<feature type="transmembrane region" description="Helical" evidence="8">
    <location>
        <begin position="663"/>
        <end position="679"/>
    </location>
</feature>
<feature type="transmembrane region" description="Helical" evidence="8">
    <location>
        <begin position="685"/>
        <end position="708"/>
    </location>
</feature>
<accession>A0A813DUN6</accession>
<feature type="compositionally biased region" description="Polar residues" evidence="7">
    <location>
        <begin position="1664"/>
        <end position="1682"/>
    </location>
</feature>
<feature type="transmembrane region" description="Helical" evidence="8">
    <location>
        <begin position="1502"/>
        <end position="1525"/>
    </location>
</feature>
<feature type="region of interest" description="Disordered" evidence="7">
    <location>
        <begin position="1701"/>
        <end position="1742"/>
    </location>
</feature>
<evidence type="ECO:0000256" key="1">
    <source>
        <dbReference type="ARBA" id="ARBA00004141"/>
    </source>
</evidence>
<evidence type="ECO:0000256" key="8">
    <source>
        <dbReference type="SAM" id="Phobius"/>
    </source>
</evidence>
<feature type="transmembrane region" description="Helical" evidence="8">
    <location>
        <begin position="761"/>
        <end position="781"/>
    </location>
</feature>
<keyword evidence="11" id="KW-1185">Reference proteome</keyword>
<feature type="region of interest" description="Disordered" evidence="7">
    <location>
        <begin position="209"/>
        <end position="246"/>
    </location>
</feature>
<comment type="caution">
    <text evidence="10">The sequence shown here is derived from an EMBL/GenBank/DDBJ whole genome shotgun (WGS) entry which is preliminary data.</text>
</comment>
<feature type="compositionally biased region" description="Low complexity" evidence="7">
    <location>
        <begin position="105"/>
        <end position="119"/>
    </location>
</feature>
<feature type="transmembrane region" description="Helical" evidence="8">
    <location>
        <begin position="374"/>
        <end position="395"/>
    </location>
</feature>
<feature type="domain" description="SSD" evidence="9">
    <location>
        <begin position="724"/>
        <end position="818"/>
    </location>
</feature>
<feature type="transmembrane region" description="Helical" evidence="8">
    <location>
        <begin position="1473"/>
        <end position="1496"/>
    </location>
</feature>
<comment type="similarity">
    <text evidence="6">Belongs to the dispatched family.</text>
</comment>
<evidence type="ECO:0000256" key="7">
    <source>
        <dbReference type="SAM" id="MobiDB-lite"/>
    </source>
</evidence>
<dbReference type="InterPro" id="IPR053958">
    <property type="entry name" value="HMGCR/SNAP/NPC1-like_SSD"/>
</dbReference>
<evidence type="ECO:0000256" key="2">
    <source>
        <dbReference type="ARBA" id="ARBA00022692"/>
    </source>
</evidence>